<evidence type="ECO:0000313" key="3">
    <source>
        <dbReference type="Proteomes" id="UP000305067"/>
    </source>
</evidence>
<dbReference type="EMBL" id="ML178839">
    <property type="protein sequence ID" value="TFK98537.1"/>
    <property type="molecule type" value="Genomic_DNA"/>
</dbReference>
<evidence type="ECO:0000256" key="1">
    <source>
        <dbReference type="SAM" id="MobiDB-lite"/>
    </source>
</evidence>
<dbReference type="Proteomes" id="UP000305067">
    <property type="component" value="Unassembled WGS sequence"/>
</dbReference>
<organism evidence="2 3">
    <name type="scientific">Pterulicium gracile</name>
    <dbReference type="NCBI Taxonomy" id="1884261"/>
    <lineage>
        <taxon>Eukaryota</taxon>
        <taxon>Fungi</taxon>
        <taxon>Dikarya</taxon>
        <taxon>Basidiomycota</taxon>
        <taxon>Agaricomycotina</taxon>
        <taxon>Agaricomycetes</taxon>
        <taxon>Agaricomycetidae</taxon>
        <taxon>Agaricales</taxon>
        <taxon>Pleurotineae</taxon>
        <taxon>Pterulaceae</taxon>
        <taxon>Pterulicium</taxon>
    </lineage>
</organism>
<keyword evidence="3" id="KW-1185">Reference proteome</keyword>
<evidence type="ECO:0000313" key="2">
    <source>
        <dbReference type="EMBL" id="TFK98537.1"/>
    </source>
</evidence>
<reference evidence="2 3" key="1">
    <citation type="journal article" date="2019" name="Nat. Ecol. Evol.">
        <title>Megaphylogeny resolves global patterns of mushroom evolution.</title>
        <authorList>
            <person name="Varga T."/>
            <person name="Krizsan K."/>
            <person name="Foldi C."/>
            <person name="Dima B."/>
            <person name="Sanchez-Garcia M."/>
            <person name="Sanchez-Ramirez S."/>
            <person name="Szollosi G.J."/>
            <person name="Szarkandi J.G."/>
            <person name="Papp V."/>
            <person name="Albert L."/>
            <person name="Andreopoulos W."/>
            <person name="Angelini C."/>
            <person name="Antonin V."/>
            <person name="Barry K.W."/>
            <person name="Bougher N.L."/>
            <person name="Buchanan P."/>
            <person name="Buyck B."/>
            <person name="Bense V."/>
            <person name="Catcheside P."/>
            <person name="Chovatia M."/>
            <person name="Cooper J."/>
            <person name="Damon W."/>
            <person name="Desjardin D."/>
            <person name="Finy P."/>
            <person name="Geml J."/>
            <person name="Haridas S."/>
            <person name="Hughes K."/>
            <person name="Justo A."/>
            <person name="Karasinski D."/>
            <person name="Kautmanova I."/>
            <person name="Kiss B."/>
            <person name="Kocsube S."/>
            <person name="Kotiranta H."/>
            <person name="LaButti K.M."/>
            <person name="Lechner B.E."/>
            <person name="Liimatainen K."/>
            <person name="Lipzen A."/>
            <person name="Lukacs Z."/>
            <person name="Mihaltcheva S."/>
            <person name="Morgado L.N."/>
            <person name="Niskanen T."/>
            <person name="Noordeloos M.E."/>
            <person name="Ohm R.A."/>
            <person name="Ortiz-Santana B."/>
            <person name="Ovrebo C."/>
            <person name="Racz N."/>
            <person name="Riley R."/>
            <person name="Savchenko A."/>
            <person name="Shiryaev A."/>
            <person name="Soop K."/>
            <person name="Spirin V."/>
            <person name="Szebenyi C."/>
            <person name="Tomsovsky M."/>
            <person name="Tulloss R.E."/>
            <person name="Uehling J."/>
            <person name="Grigoriev I.V."/>
            <person name="Vagvolgyi C."/>
            <person name="Papp T."/>
            <person name="Martin F.M."/>
            <person name="Miettinen O."/>
            <person name="Hibbett D.S."/>
            <person name="Nagy L.G."/>
        </authorList>
    </citation>
    <scope>NUCLEOTIDE SEQUENCE [LARGE SCALE GENOMIC DNA]</scope>
    <source>
        <strain evidence="2 3">CBS 309.79</strain>
    </source>
</reference>
<name>A0A5C3QBF7_9AGAR</name>
<feature type="compositionally biased region" description="Low complexity" evidence="1">
    <location>
        <begin position="52"/>
        <end position="67"/>
    </location>
</feature>
<protein>
    <submittedName>
        <fullName evidence="2">Uncharacterized protein</fullName>
    </submittedName>
</protein>
<dbReference type="OrthoDB" id="2743634at2759"/>
<feature type="region of interest" description="Disordered" evidence="1">
    <location>
        <begin position="34"/>
        <end position="85"/>
    </location>
</feature>
<sequence length="130" mass="14022">MIRIEDVDLTKEIPATAPVVEAMRLRIFQLQDQLAQDVASPAKEPPTKRARTTASAPAPAASDDTPSAPTPSAPTAASTKAEEKKRKVQLEKIFDSVKFQGSSKTIKVDQAFEADEFDALLKTSLEGLGR</sequence>
<dbReference type="AlphaFoldDB" id="A0A5C3QBF7"/>
<accession>A0A5C3QBF7</accession>
<gene>
    <name evidence="2" type="ORF">BDV98DRAFT_606825</name>
</gene>
<proteinExistence type="predicted"/>